<proteinExistence type="inferred from homology"/>
<dbReference type="eggNOG" id="ENOG502QQM5">
    <property type="taxonomic scope" value="Eukaryota"/>
</dbReference>
<dbReference type="Pfam" id="PF06045">
    <property type="entry name" value="Rhamnogal_lyase"/>
    <property type="match status" value="1"/>
</dbReference>
<dbReference type="GO" id="GO:0030246">
    <property type="term" value="F:carbohydrate binding"/>
    <property type="evidence" value="ECO:0007669"/>
    <property type="project" value="InterPro"/>
</dbReference>
<keyword evidence="11" id="KW-1185">Reference proteome</keyword>
<dbReference type="CDD" id="cd10316">
    <property type="entry name" value="RGL4_M"/>
    <property type="match status" value="1"/>
</dbReference>
<dbReference type="EC" id="4.2.2.23" evidence="4"/>
<keyword evidence="6" id="KW-0732">Signal</keyword>
<protein>
    <recommendedName>
        <fullName evidence="4">rhamnogalacturonan endolyase</fullName>
        <ecNumber evidence="4">4.2.2.23</ecNumber>
    </recommendedName>
</protein>
<dbReference type="InterPro" id="IPR014718">
    <property type="entry name" value="GH-type_carb-bd"/>
</dbReference>
<dbReference type="InterPro" id="IPR013784">
    <property type="entry name" value="Carb-bd-like_fold"/>
</dbReference>
<evidence type="ECO:0000259" key="9">
    <source>
        <dbReference type="Pfam" id="PF14686"/>
    </source>
</evidence>
<dbReference type="InterPro" id="IPR010325">
    <property type="entry name" value="Rhamnogal_lyase"/>
</dbReference>
<dbReference type="InterPro" id="IPR011013">
    <property type="entry name" value="Gal_mutarotase_sf_dom"/>
</dbReference>
<reference evidence="10 11" key="1">
    <citation type="journal article" date="2013" name="Proc. Natl. Acad. Sci. U.S.A.">
        <title>Fine-scale variation in meiotic recombination in Mimulus inferred from population shotgun sequencing.</title>
        <authorList>
            <person name="Hellsten U."/>
            <person name="Wright K.M."/>
            <person name="Jenkins J."/>
            <person name="Shu S."/>
            <person name="Yuan Y."/>
            <person name="Wessler S.R."/>
            <person name="Schmutz J."/>
            <person name="Willis J.H."/>
            <person name="Rokhsar D.S."/>
        </authorList>
    </citation>
    <scope>NUCLEOTIDE SEQUENCE [LARGE SCALE GENOMIC DNA]</scope>
    <source>
        <strain evidence="11">cv. DUN x IM62</strain>
    </source>
</reference>
<dbReference type="STRING" id="4155.A0A022QTJ5"/>
<dbReference type="InterPro" id="IPR029411">
    <property type="entry name" value="RG-lyase_III"/>
</dbReference>
<dbReference type="Gene3D" id="2.70.98.10">
    <property type="match status" value="1"/>
</dbReference>
<evidence type="ECO:0000256" key="7">
    <source>
        <dbReference type="ARBA" id="ARBA00023239"/>
    </source>
</evidence>
<dbReference type="PANTHER" id="PTHR32018">
    <property type="entry name" value="RHAMNOGALACTURONATE LYASE FAMILY PROTEIN"/>
    <property type="match status" value="1"/>
</dbReference>
<evidence type="ECO:0000256" key="4">
    <source>
        <dbReference type="ARBA" id="ARBA00012437"/>
    </source>
</evidence>
<evidence type="ECO:0000256" key="6">
    <source>
        <dbReference type="ARBA" id="ARBA00022729"/>
    </source>
</evidence>
<comment type="subcellular location">
    <subcellularLocation>
        <location evidence="2">Secreted</location>
    </subcellularLocation>
</comment>
<dbReference type="SUPFAM" id="SSF49785">
    <property type="entry name" value="Galactose-binding domain-like"/>
    <property type="match status" value="1"/>
</dbReference>
<dbReference type="PANTHER" id="PTHR32018:SF50">
    <property type="entry name" value="RHAMNOGALACTURONAN ENDOLYASE"/>
    <property type="match status" value="1"/>
</dbReference>
<keyword evidence="5" id="KW-0964">Secreted</keyword>
<dbReference type="Gene3D" id="2.60.120.260">
    <property type="entry name" value="Galactose-binding domain-like"/>
    <property type="match status" value="1"/>
</dbReference>
<dbReference type="Pfam" id="PF14686">
    <property type="entry name" value="fn3_3"/>
    <property type="match status" value="1"/>
</dbReference>
<dbReference type="GO" id="GO:0005975">
    <property type="term" value="P:carbohydrate metabolic process"/>
    <property type="evidence" value="ECO:0007669"/>
    <property type="project" value="InterPro"/>
</dbReference>
<dbReference type="CDD" id="cd10317">
    <property type="entry name" value="RGL4_C"/>
    <property type="match status" value="1"/>
</dbReference>
<dbReference type="InterPro" id="IPR051850">
    <property type="entry name" value="Polysacch_Lyase_4"/>
</dbReference>
<dbReference type="Gene3D" id="2.60.40.1120">
    <property type="entry name" value="Carboxypeptidase-like, regulatory domain"/>
    <property type="match status" value="1"/>
</dbReference>
<sequence length="654" mass="73665">MMISKMNFTSVAVSDSPSPGVELLRDDQHVVMSNGIVSIRLTVPGGAVTNITYNGSDNLLLPEDKEADRGHWNIVWNMTERGKIIDNLEGTSYKVIVQNENQTEISFTRTWTVGSTNAPLNVDKRFVMLRDSPGFYSYTVLERLKGWPVFDLENGRMVFKLDGNMFDYMAMSDVRQRYMPTSEDRENGEKLEYKEAVLLTNPSNPDFKGEVDDKYLYSCDNKDNKVHGWVSSNLSSGFWMITPSNEFRSGGPLKQDLTSHVGPTVLSVFISTHYAGVDLALKFESQEYWKKVLGPVFIYLNSDASAKTNPSVLWSDAKKRMLEEVASWPYSFPNSKEFVKSEQRGALSGQLLVQDRFVHKKAAPASSSYVGLAPLGKAGSWQFESKGYQFWTQTDEDGSFSIKNVIPGNYSLFAWVPGFVGDYKHASDITITPGSNIQATNVVFDAPRNGPTLWELGIPDRSAAEFFIPDPDSRFKIHQYKQPVEKFRQYGLWARYGELYPQKDLVFTVGSSNYSQDWFFSQVTRNVGGQYVGTTWQILFDLKDVDKTGNYTLQLALASIHYAELQVRFNNPKSAPHFTTGVIGKDNAIARHGIRGLYRFYTIPVPGSSLLVGTNTIFLTQTQIQSPFVEIMYDYIRLEGPTSKLVDGLFAKSK</sequence>
<dbReference type="EMBL" id="KI631018">
    <property type="protein sequence ID" value="EYU30914.1"/>
    <property type="molecule type" value="Genomic_DNA"/>
</dbReference>
<evidence type="ECO:0000256" key="3">
    <source>
        <dbReference type="ARBA" id="ARBA00010418"/>
    </source>
</evidence>
<dbReference type="InterPro" id="IPR029413">
    <property type="entry name" value="RG-lyase_II"/>
</dbReference>
<evidence type="ECO:0000256" key="5">
    <source>
        <dbReference type="ARBA" id="ARBA00022525"/>
    </source>
</evidence>
<accession>A0A022QTJ5</accession>
<evidence type="ECO:0000313" key="11">
    <source>
        <dbReference type="Proteomes" id="UP000030748"/>
    </source>
</evidence>
<evidence type="ECO:0000259" key="8">
    <source>
        <dbReference type="Pfam" id="PF14683"/>
    </source>
</evidence>
<feature type="domain" description="Rhamnogalacturonan lyase" evidence="9">
    <location>
        <begin position="367"/>
        <end position="438"/>
    </location>
</feature>
<feature type="domain" description="Rhamnogalacturonan lyase" evidence="8">
    <location>
        <begin position="452"/>
        <end position="638"/>
    </location>
</feature>
<dbReference type="GO" id="GO:0005576">
    <property type="term" value="C:extracellular region"/>
    <property type="evidence" value="ECO:0007669"/>
    <property type="project" value="UniProtKB-SubCell"/>
</dbReference>
<dbReference type="SUPFAM" id="SSF74650">
    <property type="entry name" value="Galactose mutarotase-like"/>
    <property type="match status" value="1"/>
</dbReference>
<name>A0A022QTJ5_ERYGU</name>
<dbReference type="SUPFAM" id="SSF49452">
    <property type="entry name" value="Starch-binding domain-like"/>
    <property type="match status" value="1"/>
</dbReference>
<organism evidence="10 11">
    <name type="scientific">Erythranthe guttata</name>
    <name type="common">Yellow monkey flower</name>
    <name type="synonym">Mimulus guttatus</name>
    <dbReference type="NCBI Taxonomy" id="4155"/>
    <lineage>
        <taxon>Eukaryota</taxon>
        <taxon>Viridiplantae</taxon>
        <taxon>Streptophyta</taxon>
        <taxon>Embryophyta</taxon>
        <taxon>Tracheophyta</taxon>
        <taxon>Spermatophyta</taxon>
        <taxon>Magnoliopsida</taxon>
        <taxon>eudicotyledons</taxon>
        <taxon>Gunneridae</taxon>
        <taxon>Pentapetalae</taxon>
        <taxon>asterids</taxon>
        <taxon>lamiids</taxon>
        <taxon>Lamiales</taxon>
        <taxon>Phrymaceae</taxon>
        <taxon>Erythranthe</taxon>
    </lineage>
</organism>
<dbReference type="Proteomes" id="UP000030748">
    <property type="component" value="Unassembled WGS sequence"/>
</dbReference>
<comment type="similarity">
    <text evidence="3">Belongs to the polysaccharide lyase 4 family.</text>
</comment>
<dbReference type="CDD" id="cd10320">
    <property type="entry name" value="RGL4_N"/>
    <property type="match status" value="1"/>
</dbReference>
<dbReference type="AlphaFoldDB" id="A0A022QTJ5"/>
<dbReference type="InterPro" id="IPR008979">
    <property type="entry name" value="Galactose-bd-like_sf"/>
</dbReference>
<evidence type="ECO:0000256" key="1">
    <source>
        <dbReference type="ARBA" id="ARBA00001324"/>
    </source>
</evidence>
<comment type="catalytic activity">
    <reaction evidence="1">
        <text>Endotype eliminative cleavage of L-alpha-rhamnopyranosyl-(1-&gt;4)-alpha-D-galactopyranosyluronic acid bonds of rhamnogalacturonan I domains in ramified hairy regions of pectin leaving L-rhamnopyranose at the reducing end and 4-deoxy-4,5-unsaturated D-galactopyranosyluronic acid at the non-reducing end.</text>
        <dbReference type="EC" id="4.2.2.23"/>
    </reaction>
</comment>
<evidence type="ECO:0000313" key="10">
    <source>
        <dbReference type="EMBL" id="EYU30914.1"/>
    </source>
</evidence>
<evidence type="ECO:0000256" key="2">
    <source>
        <dbReference type="ARBA" id="ARBA00004613"/>
    </source>
</evidence>
<dbReference type="GO" id="GO:0102210">
    <property type="term" value="F:rhamnogalacturonan endolyase activity"/>
    <property type="evidence" value="ECO:0007669"/>
    <property type="project" value="UniProtKB-EC"/>
</dbReference>
<gene>
    <name evidence="10" type="ORF">MIMGU_mgv1a002612mg</name>
</gene>
<dbReference type="Pfam" id="PF14683">
    <property type="entry name" value="CBM-like"/>
    <property type="match status" value="1"/>
</dbReference>
<keyword evidence="7" id="KW-0456">Lyase</keyword>
<dbReference type="FunFam" id="2.60.40.1120:FF:000033">
    <property type="entry name" value="Rhamnogalacturonate lyase B"/>
    <property type="match status" value="1"/>
</dbReference>